<reference evidence="2 3" key="1">
    <citation type="submission" date="2019-01" db="EMBL/GenBank/DDBJ databases">
        <title>Egibacter rhizosphaerae EGI 80759T.</title>
        <authorList>
            <person name="Chen D.-D."/>
            <person name="Tian Y."/>
            <person name="Jiao J.-Y."/>
            <person name="Zhang X.-T."/>
            <person name="Zhang Y.-G."/>
            <person name="Zhang Y."/>
            <person name="Xiao M."/>
            <person name="Shu W.-S."/>
            <person name="Li W.-J."/>
        </authorList>
    </citation>
    <scope>NUCLEOTIDE SEQUENCE [LARGE SCALE GENOMIC DNA]</scope>
    <source>
        <strain evidence="2 3">EGI 80759</strain>
    </source>
</reference>
<sequence length="215" mass="22266">MRRVLLAVLFVAVAACEPAESEDPLDGAENGAGDADESVPSTLSGLQEVAGPAAEEWNNDARLAELHADLGEDDVESARLTYVAPGATSLLHVDVSEAGVGSNTATLETIGLDPVPEEALTEVPDLDDAMDPAETAAAGEPALSECGHGAAEEVRYMSGAPEGWDGDTWRVDPQWRVMLLVGEGGVVFDDLADLDVPPTESSDVDVADCVDLPDG</sequence>
<dbReference type="PROSITE" id="PS51257">
    <property type="entry name" value="PROKAR_LIPOPROTEIN"/>
    <property type="match status" value="1"/>
</dbReference>
<dbReference type="Proteomes" id="UP000291469">
    <property type="component" value="Chromosome"/>
</dbReference>
<dbReference type="RefSeq" id="WP_131153901.1">
    <property type="nucleotide sequence ID" value="NZ_CP036402.1"/>
</dbReference>
<dbReference type="KEGG" id="erz:ER308_04650"/>
<gene>
    <name evidence="2" type="ORF">ER308_04650</name>
</gene>
<dbReference type="OrthoDB" id="5243032at2"/>
<evidence type="ECO:0000313" key="2">
    <source>
        <dbReference type="EMBL" id="QBI18904.1"/>
    </source>
</evidence>
<feature type="region of interest" description="Disordered" evidence="1">
    <location>
        <begin position="19"/>
        <end position="47"/>
    </location>
</feature>
<evidence type="ECO:0000256" key="1">
    <source>
        <dbReference type="SAM" id="MobiDB-lite"/>
    </source>
</evidence>
<dbReference type="AlphaFoldDB" id="A0A411YCG0"/>
<evidence type="ECO:0000313" key="3">
    <source>
        <dbReference type="Proteomes" id="UP000291469"/>
    </source>
</evidence>
<dbReference type="EMBL" id="CP036402">
    <property type="protein sequence ID" value="QBI18904.1"/>
    <property type="molecule type" value="Genomic_DNA"/>
</dbReference>
<keyword evidence="3" id="KW-1185">Reference proteome</keyword>
<protein>
    <submittedName>
        <fullName evidence="2">Uncharacterized protein</fullName>
    </submittedName>
</protein>
<proteinExistence type="predicted"/>
<name>A0A411YCG0_9ACTN</name>
<accession>A0A411YCG0</accession>
<organism evidence="2 3">
    <name type="scientific">Egibacter rhizosphaerae</name>
    <dbReference type="NCBI Taxonomy" id="1670831"/>
    <lineage>
        <taxon>Bacteria</taxon>
        <taxon>Bacillati</taxon>
        <taxon>Actinomycetota</taxon>
        <taxon>Nitriliruptoria</taxon>
        <taxon>Egibacterales</taxon>
        <taxon>Egibacteraceae</taxon>
        <taxon>Egibacter</taxon>
    </lineage>
</organism>